<protein>
    <submittedName>
        <fullName evidence="5">Acetyl-CoA synthetase-like protein</fullName>
    </submittedName>
</protein>
<dbReference type="Proteomes" id="UP000245946">
    <property type="component" value="Unassembled WGS sequence"/>
</dbReference>
<keyword evidence="6" id="KW-1185">Reference proteome</keyword>
<dbReference type="InterPro" id="IPR025110">
    <property type="entry name" value="AMP-bd_C"/>
</dbReference>
<reference evidence="5 6" key="1">
    <citation type="journal article" date="2018" name="Mol. Biol. Evol.">
        <title>Broad Genomic Sampling Reveals a Smut Pathogenic Ancestry of the Fungal Clade Ustilaginomycotina.</title>
        <authorList>
            <person name="Kijpornyongpan T."/>
            <person name="Mondo S.J."/>
            <person name="Barry K."/>
            <person name="Sandor L."/>
            <person name="Lee J."/>
            <person name="Lipzen A."/>
            <person name="Pangilinan J."/>
            <person name="LaButti K."/>
            <person name="Hainaut M."/>
            <person name="Henrissat B."/>
            <person name="Grigoriev I.V."/>
            <person name="Spatafora J.W."/>
            <person name="Aime M.C."/>
        </authorList>
    </citation>
    <scope>NUCLEOTIDE SEQUENCE [LARGE SCALE GENOMIC DNA]</scope>
    <source>
        <strain evidence="5 6">MCA 4186</strain>
    </source>
</reference>
<dbReference type="Gene3D" id="2.30.38.10">
    <property type="entry name" value="Luciferase, Domain 3"/>
    <property type="match status" value="1"/>
</dbReference>
<feature type="domain" description="AMP-dependent synthetase/ligase" evidence="3">
    <location>
        <begin position="15"/>
        <end position="390"/>
    </location>
</feature>
<feature type="non-terminal residue" evidence="5">
    <location>
        <position position="539"/>
    </location>
</feature>
<dbReference type="CDD" id="cd05911">
    <property type="entry name" value="Firefly_Luc_like"/>
    <property type="match status" value="1"/>
</dbReference>
<evidence type="ECO:0000259" key="3">
    <source>
        <dbReference type="Pfam" id="PF00501"/>
    </source>
</evidence>
<dbReference type="EMBL" id="KZ819299">
    <property type="protein sequence ID" value="PWN96458.1"/>
    <property type="molecule type" value="Genomic_DNA"/>
</dbReference>
<gene>
    <name evidence="5" type="ORF">FA09DRAFT_284146</name>
</gene>
<organism evidence="5 6">
    <name type="scientific">Tilletiopsis washingtonensis</name>
    <dbReference type="NCBI Taxonomy" id="58919"/>
    <lineage>
        <taxon>Eukaryota</taxon>
        <taxon>Fungi</taxon>
        <taxon>Dikarya</taxon>
        <taxon>Basidiomycota</taxon>
        <taxon>Ustilaginomycotina</taxon>
        <taxon>Exobasidiomycetes</taxon>
        <taxon>Entylomatales</taxon>
        <taxon>Entylomatales incertae sedis</taxon>
        <taxon>Tilletiopsis</taxon>
    </lineage>
</organism>
<dbReference type="RefSeq" id="XP_025596737.1">
    <property type="nucleotide sequence ID" value="XM_025739866.1"/>
</dbReference>
<feature type="non-terminal residue" evidence="5">
    <location>
        <position position="1"/>
    </location>
</feature>
<dbReference type="GeneID" id="37267412"/>
<dbReference type="InterPro" id="IPR020845">
    <property type="entry name" value="AMP-binding_CS"/>
</dbReference>
<dbReference type="AlphaFoldDB" id="A0A316Z669"/>
<evidence type="ECO:0000256" key="2">
    <source>
        <dbReference type="ARBA" id="ARBA00022598"/>
    </source>
</evidence>
<feature type="domain" description="AMP-binding enzyme C-terminal" evidence="4">
    <location>
        <begin position="441"/>
        <end position="526"/>
    </location>
</feature>
<comment type="similarity">
    <text evidence="1">Belongs to the ATP-dependent AMP-binding enzyme family.</text>
</comment>
<dbReference type="STRING" id="58919.A0A316Z669"/>
<name>A0A316Z669_9BASI</name>
<evidence type="ECO:0000313" key="6">
    <source>
        <dbReference type="Proteomes" id="UP000245946"/>
    </source>
</evidence>
<dbReference type="SUPFAM" id="SSF56801">
    <property type="entry name" value="Acetyl-CoA synthetase-like"/>
    <property type="match status" value="1"/>
</dbReference>
<dbReference type="PANTHER" id="PTHR24096:SF149">
    <property type="entry name" value="AMP-BINDING DOMAIN-CONTAINING PROTEIN-RELATED"/>
    <property type="match status" value="1"/>
</dbReference>
<dbReference type="InterPro" id="IPR045851">
    <property type="entry name" value="AMP-bd_C_sf"/>
</dbReference>
<evidence type="ECO:0000259" key="4">
    <source>
        <dbReference type="Pfam" id="PF13193"/>
    </source>
</evidence>
<dbReference type="InterPro" id="IPR000873">
    <property type="entry name" value="AMP-dep_synth/lig_dom"/>
</dbReference>
<dbReference type="Pfam" id="PF13193">
    <property type="entry name" value="AMP-binding_C"/>
    <property type="match status" value="1"/>
</dbReference>
<proteinExistence type="inferred from homology"/>
<dbReference type="Gene3D" id="3.40.50.980">
    <property type="match status" value="2"/>
</dbReference>
<evidence type="ECO:0000256" key="1">
    <source>
        <dbReference type="ARBA" id="ARBA00006432"/>
    </source>
</evidence>
<accession>A0A316Z669</accession>
<sequence>NIFEFLQSNPNKVAGSAPAFIRAHDGWELSRDQLFSDARKLAHVLRHKLKLQPGARVAIFSPNSTMYPRIVLAGLCAGVVLVPMNPAYSGEEFTHPLLDAEVQYVFAHPAVAPVARKGIALAKVSETCGDLPRLWLLDDADKFVEGENGEKDLRTLLSDEKLESVKVSNPKDTDAFIVYSSGTSGKPKGVQLTHNNMICVTSAVSPGLCGDFTPKDRHLAVLPMQHIFALCKFIHHAVWWGVTTVVLPKFDLDDWCGAVQKYKVTVAIVVPPLLVLIAKSPVVNKYDLSSIKMFMSGAAPLSAELGDQVEKRLPGKVTQGYGLSETSPVATYCPYKQYQKVKGSCGLLLPGVEARIVDAESGEDYGHVQGKDGRPGELWLRGPTIMKGYLNRPDATAECIDKDGWFHTGDVAICPDGKNFYIVDRIKELIKYKGFQVAPAELEALLLEHPAVADSAVIGVYSEEQASEMPRAYVVPADASILKDKAASEKFSKEVIDWVNAKVANHKKLRGGCRVMEAIPKSPSGKILRRVLRDQVKDE</sequence>
<dbReference type="PROSITE" id="PS00455">
    <property type="entry name" value="AMP_BINDING"/>
    <property type="match status" value="1"/>
</dbReference>
<keyword evidence="2" id="KW-0436">Ligase</keyword>
<dbReference type="GO" id="GO:0016405">
    <property type="term" value="F:CoA-ligase activity"/>
    <property type="evidence" value="ECO:0007669"/>
    <property type="project" value="TreeGrafter"/>
</dbReference>
<dbReference type="OrthoDB" id="6509636at2759"/>
<evidence type="ECO:0000313" key="5">
    <source>
        <dbReference type="EMBL" id="PWN96458.1"/>
    </source>
</evidence>
<dbReference type="Gene3D" id="3.30.300.30">
    <property type="match status" value="1"/>
</dbReference>
<dbReference type="PANTHER" id="PTHR24096">
    <property type="entry name" value="LONG-CHAIN-FATTY-ACID--COA LIGASE"/>
    <property type="match status" value="1"/>
</dbReference>
<dbReference type="Pfam" id="PF00501">
    <property type="entry name" value="AMP-binding"/>
    <property type="match status" value="1"/>
</dbReference>